<keyword evidence="2" id="KW-1185">Reference proteome</keyword>
<organism evidence="1 2">
    <name type="scientific">Shewanella chilikensis</name>
    <dbReference type="NCBI Taxonomy" id="558541"/>
    <lineage>
        <taxon>Bacteria</taxon>
        <taxon>Pseudomonadati</taxon>
        <taxon>Pseudomonadota</taxon>
        <taxon>Gammaproteobacteria</taxon>
        <taxon>Alteromonadales</taxon>
        <taxon>Shewanellaceae</taxon>
        <taxon>Shewanella</taxon>
    </lineage>
</organism>
<protein>
    <recommendedName>
        <fullName evidence="3">Transposase</fullName>
    </recommendedName>
</protein>
<evidence type="ECO:0000313" key="2">
    <source>
        <dbReference type="Proteomes" id="UP000247584"/>
    </source>
</evidence>
<accession>A0ABX5PHG6</accession>
<dbReference type="EMBL" id="QJSY01000061">
    <property type="protein sequence ID" value="PYE53463.1"/>
    <property type="molecule type" value="Genomic_DNA"/>
</dbReference>
<evidence type="ECO:0008006" key="3">
    <source>
        <dbReference type="Google" id="ProtNLM"/>
    </source>
</evidence>
<proteinExistence type="predicted"/>
<dbReference type="Proteomes" id="UP000247584">
    <property type="component" value="Unassembled WGS sequence"/>
</dbReference>
<evidence type="ECO:0000313" key="1">
    <source>
        <dbReference type="EMBL" id="PYE53463.1"/>
    </source>
</evidence>
<reference evidence="1 2" key="1">
    <citation type="submission" date="2018-06" db="EMBL/GenBank/DDBJ databases">
        <title>Genomic Encyclopedia of Type Strains, Phase III (KMG-III): the genomes of soil and plant-associated and newly described type strains.</title>
        <authorList>
            <person name="Whitman W."/>
        </authorList>
    </citation>
    <scope>NUCLEOTIDE SEQUENCE [LARGE SCALE GENOMIC DNA]</scope>
    <source>
        <strain evidence="1 2">JC5</strain>
    </source>
</reference>
<gene>
    <name evidence="1" type="ORF">C8J23_16112</name>
</gene>
<comment type="caution">
    <text evidence="1">The sequence shown here is derived from an EMBL/GenBank/DDBJ whole genome shotgun (WGS) entry which is preliminary data.</text>
</comment>
<name>A0ABX5PHG6_9GAMM</name>
<sequence length="57" mass="7051">MLLLKQRSHYIRQYWRIENSQHCVLDVLFKEDNSRITLEDAVENIALFRRFVMNLRK</sequence>